<evidence type="ECO:0000256" key="1">
    <source>
        <dbReference type="SAM" id="Phobius"/>
    </source>
</evidence>
<keyword evidence="3" id="KW-1185">Reference proteome</keyword>
<feature type="transmembrane region" description="Helical" evidence="1">
    <location>
        <begin position="31"/>
        <end position="53"/>
    </location>
</feature>
<accession>A0ABU5RCY8</accession>
<proteinExistence type="predicted"/>
<reference evidence="2 3" key="1">
    <citation type="submission" date="2023-12" db="EMBL/GenBank/DDBJ databases">
        <title>Amycolatopsis sp. V23-08.</title>
        <authorList>
            <person name="Somphong A."/>
        </authorList>
    </citation>
    <scope>NUCLEOTIDE SEQUENCE [LARGE SCALE GENOMIC DNA]</scope>
    <source>
        <strain evidence="2 3">V23-08</strain>
    </source>
</reference>
<gene>
    <name evidence="2" type="ORF">VA596_28485</name>
</gene>
<evidence type="ECO:0000313" key="3">
    <source>
        <dbReference type="Proteomes" id="UP001304298"/>
    </source>
</evidence>
<feature type="transmembrane region" description="Helical" evidence="1">
    <location>
        <begin position="60"/>
        <end position="78"/>
    </location>
</feature>
<dbReference type="EMBL" id="JAYFSI010000007">
    <property type="protein sequence ID" value="MEA5363499.1"/>
    <property type="molecule type" value="Genomic_DNA"/>
</dbReference>
<feature type="transmembrane region" description="Helical" evidence="1">
    <location>
        <begin position="179"/>
        <end position="198"/>
    </location>
</feature>
<evidence type="ECO:0000313" key="2">
    <source>
        <dbReference type="EMBL" id="MEA5363499.1"/>
    </source>
</evidence>
<organism evidence="2 3">
    <name type="scientific">Amycolatopsis heterodermiae</name>
    <dbReference type="NCBI Taxonomy" id="3110235"/>
    <lineage>
        <taxon>Bacteria</taxon>
        <taxon>Bacillati</taxon>
        <taxon>Actinomycetota</taxon>
        <taxon>Actinomycetes</taxon>
        <taxon>Pseudonocardiales</taxon>
        <taxon>Pseudonocardiaceae</taxon>
        <taxon>Amycolatopsis</taxon>
    </lineage>
</organism>
<feature type="transmembrane region" description="Helical" evidence="1">
    <location>
        <begin position="147"/>
        <end position="167"/>
    </location>
</feature>
<dbReference type="NCBIfam" id="NF041646">
    <property type="entry name" value="VC0807_fam"/>
    <property type="match status" value="1"/>
</dbReference>
<keyword evidence="1" id="KW-0472">Membrane</keyword>
<dbReference type="Proteomes" id="UP001304298">
    <property type="component" value="Unassembled WGS sequence"/>
</dbReference>
<feature type="transmembrane region" description="Helical" evidence="1">
    <location>
        <begin position="7"/>
        <end position="25"/>
    </location>
</feature>
<keyword evidence="1" id="KW-1133">Transmembrane helix</keyword>
<comment type="caution">
    <text evidence="2">The sequence shown here is derived from an EMBL/GenBank/DDBJ whole genome shotgun (WGS) entry which is preliminary data.</text>
</comment>
<keyword evidence="1" id="KW-0812">Transmembrane</keyword>
<name>A0ABU5RCY8_9PSEU</name>
<sequence>MKERIRALAPFALDLVLPIAAYWLLHTVFGLSPFWALGIGGLATMVNAIITTVRRGKLDGFGILVVIEVLLSVVLLFVSDDPRVLLLKPAFYVGVAGVYALGTLFVGRPLVFEAGKPFATRGDPRMVEAYDHNWEVSEPFRTAIRSVTLVWGVGFLLDAALRVIIVYSFSPAEITDSLLLSQVPLIAVLVAMIAYTRLRMRQVRPILLAERDRRLRPADSR</sequence>
<feature type="transmembrane region" description="Helical" evidence="1">
    <location>
        <begin position="90"/>
        <end position="111"/>
    </location>
</feature>
<dbReference type="RefSeq" id="WP_323331253.1">
    <property type="nucleotide sequence ID" value="NZ_JAYFSI010000007.1"/>
</dbReference>
<protein>
    <submittedName>
        <fullName evidence="2">VC0807 family protein</fullName>
    </submittedName>
</protein>